<name>A0A916JLT9_9FLAO</name>
<comment type="pathway">
    <text evidence="3 15">Purine metabolism; IMP biosynthesis via salvage pathway; IMP from hypoxanthine: step 1/1.</text>
</comment>
<dbReference type="Gene3D" id="3.40.50.2020">
    <property type="match status" value="1"/>
</dbReference>
<evidence type="ECO:0000313" key="18">
    <source>
        <dbReference type="Proteomes" id="UP000683507"/>
    </source>
</evidence>
<dbReference type="GO" id="GO:0006166">
    <property type="term" value="P:purine ribonucleoside salvage"/>
    <property type="evidence" value="ECO:0007669"/>
    <property type="project" value="UniProtKB-KW"/>
</dbReference>
<dbReference type="PANTHER" id="PTHR43340:SF1">
    <property type="entry name" value="HYPOXANTHINE PHOSPHORIBOSYLTRANSFERASE"/>
    <property type="match status" value="1"/>
</dbReference>
<evidence type="ECO:0000256" key="1">
    <source>
        <dbReference type="ARBA" id="ARBA00001946"/>
    </source>
</evidence>
<dbReference type="SUPFAM" id="SSF53271">
    <property type="entry name" value="PRTase-like"/>
    <property type="match status" value="1"/>
</dbReference>
<keyword evidence="8 15" id="KW-0808">Transferase</keyword>
<evidence type="ECO:0000256" key="13">
    <source>
        <dbReference type="ARBA" id="ARBA00048811"/>
    </source>
</evidence>
<evidence type="ECO:0000256" key="6">
    <source>
        <dbReference type="ARBA" id="ARBA00022490"/>
    </source>
</evidence>
<gene>
    <name evidence="17" type="primary">hpt</name>
    <name evidence="17" type="ORF">CRYO30217_01681</name>
</gene>
<reference evidence="17" key="1">
    <citation type="submission" date="2021-04" db="EMBL/GenBank/DDBJ databases">
        <authorList>
            <person name="Rodrigo-Torres L."/>
            <person name="Arahal R. D."/>
            <person name="Lucena T."/>
        </authorList>
    </citation>
    <scope>NUCLEOTIDE SEQUENCE</scope>
    <source>
        <strain evidence="17">AS29M-1</strain>
    </source>
</reference>
<dbReference type="GO" id="GO:0000166">
    <property type="term" value="F:nucleotide binding"/>
    <property type="evidence" value="ECO:0007669"/>
    <property type="project" value="UniProtKB-KW"/>
</dbReference>
<evidence type="ECO:0000259" key="16">
    <source>
        <dbReference type="Pfam" id="PF00156"/>
    </source>
</evidence>
<evidence type="ECO:0000256" key="15">
    <source>
        <dbReference type="RuleBase" id="RU364099"/>
    </source>
</evidence>
<evidence type="ECO:0000256" key="9">
    <source>
        <dbReference type="ARBA" id="ARBA00022723"/>
    </source>
</evidence>
<dbReference type="PANTHER" id="PTHR43340">
    <property type="entry name" value="HYPOXANTHINE-GUANINE PHOSPHORIBOSYLTRANSFERASE"/>
    <property type="match status" value="1"/>
</dbReference>
<dbReference type="GO" id="GO:0006178">
    <property type="term" value="P:guanine salvage"/>
    <property type="evidence" value="ECO:0007669"/>
    <property type="project" value="TreeGrafter"/>
</dbReference>
<evidence type="ECO:0000256" key="2">
    <source>
        <dbReference type="ARBA" id="ARBA00004496"/>
    </source>
</evidence>
<dbReference type="RefSeq" id="WP_310737129.1">
    <property type="nucleotide sequence ID" value="NZ_OU015584.1"/>
</dbReference>
<dbReference type="GO" id="GO:0005829">
    <property type="term" value="C:cytosol"/>
    <property type="evidence" value="ECO:0007669"/>
    <property type="project" value="TreeGrafter"/>
</dbReference>
<feature type="domain" description="Phosphoribosyltransferase" evidence="16">
    <location>
        <begin position="20"/>
        <end position="164"/>
    </location>
</feature>
<dbReference type="InterPro" id="IPR029057">
    <property type="entry name" value="PRTase-like"/>
</dbReference>
<dbReference type="EMBL" id="OU015584">
    <property type="protein sequence ID" value="CAG5081601.1"/>
    <property type="molecule type" value="Genomic_DNA"/>
</dbReference>
<dbReference type="Proteomes" id="UP000683507">
    <property type="component" value="Chromosome"/>
</dbReference>
<evidence type="ECO:0000256" key="7">
    <source>
        <dbReference type="ARBA" id="ARBA00022676"/>
    </source>
</evidence>
<keyword evidence="11 15" id="KW-0547">Nucleotide-binding</keyword>
<protein>
    <recommendedName>
        <fullName evidence="5 15">Hypoxanthine phosphoribosyltransferase</fullName>
        <ecNumber evidence="5 15">2.4.2.8</ecNumber>
    </recommendedName>
</protein>
<keyword evidence="12 15" id="KW-0460">Magnesium</keyword>
<evidence type="ECO:0000256" key="14">
    <source>
        <dbReference type="ARBA" id="ARBA00049402"/>
    </source>
</evidence>
<evidence type="ECO:0000256" key="4">
    <source>
        <dbReference type="ARBA" id="ARBA00008391"/>
    </source>
</evidence>
<keyword evidence="18" id="KW-1185">Reference proteome</keyword>
<evidence type="ECO:0000256" key="8">
    <source>
        <dbReference type="ARBA" id="ARBA00022679"/>
    </source>
</evidence>
<dbReference type="GO" id="GO:0032263">
    <property type="term" value="P:GMP salvage"/>
    <property type="evidence" value="ECO:0007669"/>
    <property type="project" value="TreeGrafter"/>
</dbReference>
<comment type="catalytic activity">
    <reaction evidence="13">
        <text>GMP + diphosphate = guanine + 5-phospho-alpha-D-ribose 1-diphosphate</text>
        <dbReference type="Rhea" id="RHEA:25424"/>
        <dbReference type="ChEBI" id="CHEBI:16235"/>
        <dbReference type="ChEBI" id="CHEBI:33019"/>
        <dbReference type="ChEBI" id="CHEBI:58017"/>
        <dbReference type="ChEBI" id="CHEBI:58115"/>
        <dbReference type="EC" id="2.4.2.8"/>
    </reaction>
    <physiologicalReaction direction="right-to-left" evidence="13">
        <dbReference type="Rhea" id="RHEA:25426"/>
    </physiologicalReaction>
</comment>
<evidence type="ECO:0000256" key="12">
    <source>
        <dbReference type="ARBA" id="ARBA00022842"/>
    </source>
</evidence>
<accession>A0A916JLT9</accession>
<dbReference type="AlphaFoldDB" id="A0A916JLT9"/>
<comment type="catalytic activity">
    <reaction evidence="14">
        <text>IMP + diphosphate = hypoxanthine + 5-phospho-alpha-D-ribose 1-diphosphate</text>
        <dbReference type="Rhea" id="RHEA:17973"/>
        <dbReference type="ChEBI" id="CHEBI:17368"/>
        <dbReference type="ChEBI" id="CHEBI:33019"/>
        <dbReference type="ChEBI" id="CHEBI:58017"/>
        <dbReference type="ChEBI" id="CHEBI:58053"/>
        <dbReference type="EC" id="2.4.2.8"/>
    </reaction>
    <physiologicalReaction direction="right-to-left" evidence="14">
        <dbReference type="Rhea" id="RHEA:17975"/>
    </physiologicalReaction>
</comment>
<organism evidence="17 18">
    <name type="scientific">Parvicella tangerina</name>
    <dbReference type="NCBI Taxonomy" id="2829795"/>
    <lineage>
        <taxon>Bacteria</taxon>
        <taxon>Pseudomonadati</taxon>
        <taxon>Bacteroidota</taxon>
        <taxon>Flavobacteriia</taxon>
        <taxon>Flavobacteriales</taxon>
        <taxon>Parvicellaceae</taxon>
        <taxon>Parvicella</taxon>
    </lineage>
</organism>
<dbReference type="InterPro" id="IPR005904">
    <property type="entry name" value="Hxn_phspho_trans"/>
</dbReference>
<dbReference type="NCBIfam" id="TIGR01203">
    <property type="entry name" value="HGPRTase"/>
    <property type="match status" value="1"/>
</dbReference>
<comment type="cofactor">
    <cofactor evidence="1 15">
        <name>Mg(2+)</name>
        <dbReference type="ChEBI" id="CHEBI:18420"/>
    </cofactor>
</comment>
<evidence type="ECO:0000256" key="3">
    <source>
        <dbReference type="ARBA" id="ARBA00004669"/>
    </source>
</evidence>
<comment type="similarity">
    <text evidence="4 15">Belongs to the purine/pyrimidine phosphoribosyltransferase family.</text>
</comment>
<dbReference type="CDD" id="cd06223">
    <property type="entry name" value="PRTases_typeI"/>
    <property type="match status" value="1"/>
</dbReference>
<dbReference type="InterPro" id="IPR050408">
    <property type="entry name" value="HGPRT"/>
</dbReference>
<keyword evidence="6 15" id="KW-0963">Cytoplasm</keyword>
<evidence type="ECO:0000256" key="11">
    <source>
        <dbReference type="ARBA" id="ARBA00022741"/>
    </source>
</evidence>
<comment type="subcellular location">
    <subcellularLocation>
        <location evidence="2 15">Cytoplasm</location>
    </subcellularLocation>
</comment>
<dbReference type="KEGG" id="ptan:CRYO30217_01681"/>
<dbReference type="Pfam" id="PF00156">
    <property type="entry name" value="Pribosyltran"/>
    <property type="match status" value="1"/>
</dbReference>
<dbReference type="EC" id="2.4.2.8" evidence="5 15"/>
<keyword evidence="9 15" id="KW-0479">Metal-binding</keyword>
<evidence type="ECO:0000313" key="17">
    <source>
        <dbReference type="EMBL" id="CAG5081601.1"/>
    </source>
</evidence>
<dbReference type="InterPro" id="IPR000836">
    <property type="entry name" value="PRTase_dom"/>
</dbReference>
<dbReference type="GO" id="GO:0000287">
    <property type="term" value="F:magnesium ion binding"/>
    <property type="evidence" value="ECO:0007669"/>
    <property type="project" value="TreeGrafter"/>
</dbReference>
<dbReference type="GO" id="GO:0046100">
    <property type="term" value="P:hypoxanthine metabolic process"/>
    <property type="evidence" value="ECO:0007669"/>
    <property type="project" value="TreeGrafter"/>
</dbReference>
<keyword evidence="10 15" id="KW-0660">Purine salvage</keyword>
<evidence type="ECO:0000256" key="5">
    <source>
        <dbReference type="ARBA" id="ARBA00011895"/>
    </source>
</evidence>
<evidence type="ECO:0000256" key="10">
    <source>
        <dbReference type="ARBA" id="ARBA00022726"/>
    </source>
</evidence>
<proteinExistence type="inferred from homology"/>
<keyword evidence="7 15" id="KW-0328">Glycosyltransferase</keyword>
<sequence>MEQIIQLHDKQFKPFIDSSKIQDAILALAQKINTTYEGKNPVFIGVLNGSFLFTADLVRHFNGDCEVSFMKMASYEGTSTTGIVNELIGLNLDIKDREVIILEDIVDTGNTLEKLFHELKKKQPKSLAIATLLFKPKAYQKDIPVDYVAMEVGNEFLVGYGLDYDGLGRNLKDIYIIC</sequence>
<dbReference type="GO" id="GO:0004422">
    <property type="term" value="F:hypoxanthine phosphoribosyltransferase activity"/>
    <property type="evidence" value="ECO:0007669"/>
    <property type="project" value="InterPro"/>
</dbReference>
<dbReference type="GO" id="GO:0032264">
    <property type="term" value="P:IMP salvage"/>
    <property type="evidence" value="ECO:0007669"/>
    <property type="project" value="TreeGrafter"/>
</dbReference>